<dbReference type="SUPFAM" id="SSF54862">
    <property type="entry name" value="4Fe-4S ferredoxins"/>
    <property type="match status" value="1"/>
</dbReference>
<dbReference type="InterPro" id="IPR017896">
    <property type="entry name" value="4Fe4S_Fe-S-bd"/>
</dbReference>
<dbReference type="OrthoDB" id="2837at2157"/>
<evidence type="ECO:0000256" key="4">
    <source>
        <dbReference type="ARBA" id="ARBA00023014"/>
    </source>
</evidence>
<dbReference type="Proteomes" id="UP000245657">
    <property type="component" value="Unassembled WGS sequence"/>
</dbReference>
<keyword evidence="3" id="KW-0408">Iron</keyword>
<dbReference type="AlphaFoldDB" id="A0A2V2MYT7"/>
<dbReference type="InterPro" id="IPR017900">
    <property type="entry name" value="4Fe4S_Fe_S_CS"/>
</dbReference>
<protein>
    <submittedName>
        <fullName evidence="6">Thylakoid associated protein</fullName>
    </submittedName>
</protein>
<dbReference type="PROSITE" id="PS00198">
    <property type="entry name" value="4FE4S_FER_1"/>
    <property type="match status" value="1"/>
</dbReference>
<gene>
    <name evidence="6" type="ORF">DK846_11445</name>
</gene>
<evidence type="ECO:0000256" key="3">
    <source>
        <dbReference type="ARBA" id="ARBA00023004"/>
    </source>
</evidence>
<dbReference type="Pfam" id="PF04015">
    <property type="entry name" value="DUF362"/>
    <property type="match status" value="1"/>
</dbReference>
<evidence type="ECO:0000256" key="1">
    <source>
        <dbReference type="ARBA" id="ARBA00022485"/>
    </source>
</evidence>
<evidence type="ECO:0000256" key="2">
    <source>
        <dbReference type="ARBA" id="ARBA00022723"/>
    </source>
</evidence>
<dbReference type="GO" id="GO:0016491">
    <property type="term" value="F:oxidoreductase activity"/>
    <property type="evidence" value="ECO:0007669"/>
    <property type="project" value="UniProtKB-ARBA"/>
</dbReference>
<dbReference type="PANTHER" id="PTHR43687:SF1">
    <property type="entry name" value="FERREDOXIN III"/>
    <property type="match status" value="1"/>
</dbReference>
<dbReference type="GO" id="GO:0046872">
    <property type="term" value="F:metal ion binding"/>
    <property type="evidence" value="ECO:0007669"/>
    <property type="project" value="UniProtKB-KW"/>
</dbReference>
<comment type="caution">
    <text evidence="6">The sequence shown here is derived from an EMBL/GenBank/DDBJ whole genome shotgun (WGS) entry which is preliminary data.</text>
</comment>
<feature type="domain" description="4Fe-4S ferredoxin-type" evidence="5">
    <location>
        <begin position="355"/>
        <end position="383"/>
    </location>
</feature>
<keyword evidence="1" id="KW-0004">4Fe-4S</keyword>
<keyword evidence="4" id="KW-0411">Iron-sulfur</keyword>
<dbReference type="RefSeq" id="WP_109969088.1">
    <property type="nucleotide sequence ID" value="NZ_CP176093.1"/>
</dbReference>
<keyword evidence="7" id="KW-1185">Reference proteome</keyword>
<reference evidence="6 7" key="1">
    <citation type="submission" date="2018-05" db="EMBL/GenBank/DDBJ databases">
        <title>Draft genome of Methanospirillum lacunae Ki8-1.</title>
        <authorList>
            <person name="Dueholm M.S."/>
            <person name="Nielsen P.H."/>
            <person name="Bakmann L.F."/>
            <person name="Otzen D.E."/>
        </authorList>
    </citation>
    <scope>NUCLEOTIDE SEQUENCE [LARGE SCALE GENOMIC DNA]</scope>
    <source>
        <strain evidence="6 7">Ki8-1</strain>
    </source>
</reference>
<dbReference type="InterPro" id="IPR050572">
    <property type="entry name" value="Fe-S_Ferredoxin"/>
</dbReference>
<dbReference type="InterPro" id="IPR007160">
    <property type="entry name" value="DUF362"/>
</dbReference>
<dbReference type="EMBL" id="QGMY01000008">
    <property type="protein sequence ID" value="PWR71470.1"/>
    <property type="molecule type" value="Genomic_DNA"/>
</dbReference>
<evidence type="ECO:0000259" key="5">
    <source>
        <dbReference type="PROSITE" id="PS51379"/>
    </source>
</evidence>
<feature type="domain" description="4Fe-4S ferredoxin-type" evidence="5">
    <location>
        <begin position="325"/>
        <end position="354"/>
    </location>
</feature>
<proteinExistence type="predicted"/>
<dbReference type="Gene3D" id="3.30.70.20">
    <property type="match status" value="1"/>
</dbReference>
<sequence>MTLEDVEKIPVGLVRCDEYDEDLIEQAVRDAINLAGGINRFLKPGMHVLVKPNLLMGADPSKAVCTHPAVLKAVCTVITGHGCTVTIADSPGAGIPYKPRNLIKAYDLAGYTELGTCPDVTLNKDTSSRTVSFPDGFFVRQFEIISPILDADAVVVVSKLKTHIYTGLTGATKNMFGAIPGLDKPPYHARMQDDLLFGKMLIDLNRCVKPILQVMDAIEIMEGDGPMAGTPAHLGAILASPDYIATDIVAARLIGFEPLSIGSIKAAKEKGLTDESRIDVKGATIQELTRPDIIKPQTQIPGGNSTWIRSLFRPVVYRLAGSYTLHPHLIRHKCTRCHKCERICPVSAVNLQDGYPIFDKNTCIRCYCCHEMCDSHAISLQPGLLYRILRPFIR</sequence>
<dbReference type="PANTHER" id="PTHR43687">
    <property type="entry name" value="ADENYLYLSULFATE REDUCTASE, BETA SUBUNIT"/>
    <property type="match status" value="1"/>
</dbReference>
<keyword evidence="2" id="KW-0479">Metal-binding</keyword>
<evidence type="ECO:0000313" key="7">
    <source>
        <dbReference type="Proteomes" id="UP000245657"/>
    </source>
</evidence>
<name>A0A2V2MYT7_9EURY</name>
<organism evidence="6 7">
    <name type="scientific">Methanospirillum lacunae</name>
    <dbReference type="NCBI Taxonomy" id="668570"/>
    <lineage>
        <taxon>Archaea</taxon>
        <taxon>Methanobacteriati</taxon>
        <taxon>Methanobacteriota</taxon>
        <taxon>Stenosarchaea group</taxon>
        <taxon>Methanomicrobia</taxon>
        <taxon>Methanomicrobiales</taxon>
        <taxon>Methanospirillaceae</taxon>
        <taxon>Methanospirillum</taxon>
    </lineage>
</organism>
<evidence type="ECO:0000313" key="6">
    <source>
        <dbReference type="EMBL" id="PWR71470.1"/>
    </source>
</evidence>
<dbReference type="GO" id="GO:0051539">
    <property type="term" value="F:4 iron, 4 sulfur cluster binding"/>
    <property type="evidence" value="ECO:0007669"/>
    <property type="project" value="UniProtKB-KW"/>
</dbReference>
<dbReference type="PROSITE" id="PS51379">
    <property type="entry name" value="4FE4S_FER_2"/>
    <property type="match status" value="2"/>
</dbReference>
<accession>A0A2V2MYT7</accession>
<dbReference type="GeneID" id="97550387"/>